<keyword evidence="2" id="KW-1185">Reference proteome</keyword>
<proteinExistence type="predicted"/>
<name>A0A182FX97_ANOAL</name>
<dbReference type="AlphaFoldDB" id="A0A182FX97"/>
<evidence type="ECO:0000313" key="1">
    <source>
        <dbReference type="EnsemblMetazoa" id="AALB014270-PA"/>
    </source>
</evidence>
<reference evidence="1 2" key="1">
    <citation type="journal article" date="2017" name="G3 (Bethesda)">
        <title>The Physical Genome Mapping of Anopheles albimanus Corrected Scaffold Misassemblies and Identified Interarm Rearrangements in Genus Anopheles.</title>
        <authorList>
            <person name="Artemov G.N."/>
            <person name="Peery A.N."/>
            <person name="Jiang X."/>
            <person name="Tu Z."/>
            <person name="Stegniy V.N."/>
            <person name="Sharakhova M.V."/>
            <person name="Sharakhov I.V."/>
        </authorList>
    </citation>
    <scope>NUCLEOTIDE SEQUENCE [LARGE SCALE GENOMIC DNA]</scope>
    <source>
        <strain evidence="1 2">ALBI9_A</strain>
    </source>
</reference>
<protein>
    <submittedName>
        <fullName evidence="1">Uncharacterized protein</fullName>
    </submittedName>
</protein>
<dbReference type="VEuPathDB" id="VectorBase:AALB014270"/>
<reference evidence="1" key="2">
    <citation type="submission" date="2022-08" db="UniProtKB">
        <authorList>
            <consortium name="EnsemblMetazoa"/>
        </authorList>
    </citation>
    <scope>IDENTIFICATION</scope>
    <source>
        <strain evidence="1">STECLA/ALBI9_A</strain>
    </source>
</reference>
<organism evidence="1 2">
    <name type="scientific">Anopheles albimanus</name>
    <name type="common">New world malaria mosquito</name>
    <dbReference type="NCBI Taxonomy" id="7167"/>
    <lineage>
        <taxon>Eukaryota</taxon>
        <taxon>Metazoa</taxon>
        <taxon>Ecdysozoa</taxon>
        <taxon>Arthropoda</taxon>
        <taxon>Hexapoda</taxon>
        <taxon>Insecta</taxon>
        <taxon>Pterygota</taxon>
        <taxon>Neoptera</taxon>
        <taxon>Endopterygota</taxon>
        <taxon>Diptera</taxon>
        <taxon>Nematocera</taxon>
        <taxon>Culicoidea</taxon>
        <taxon>Culicidae</taxon>
        <taxon>Anophelinae</taxon>
        <taxon>Anopheles</taxon>
    </lineage>
</organism>
<accession>A0A182FX97</accession>
<dbReference type="EnsemblMetazoa" id="AALB014270-RA">
    <property type="protein sequence ID" value="AALB014270-PA"/>
    <property type="gene ID" value="AALB014270"/>
</dbReference>
<sequence length="41" mass="4514">IIPSDIAELSSSTYLSIRNLKLSSGLHLLKPVTAYQCILVR</sequence>
<dbReference type="Proteomes" id="UP000069272">
    <property type="component" value="Chromosome 2R"/>
</dbReference>
<evidence type="ECO:0000313" key="2">
    <source>
        <dbReference type="Proteomes" id="UP000069272"/>
    </source>
</evidence>